<accession>A0A1H9BPF9</accession>
<dbReference type="Proteomes" id="UP000198648">
    <property type="component" value="Unassembled WGS sequence"/>
</dbReference>
<protein>
    <submittedName>
        <fullName evidence="1">Uncharacterized protein</fullName>
    </submittedName>
</protein>
<dbReference type="STRING" id="1299341.SAMN05444005_103123"/>
<dbReference type="AlphaFoldDB" id="A0A1H9BPF9"/>
<name>A0A1H9BPF9_9FLAO</name>
<keyword evidence="2" id="KW-1185">Reference proteome</keyword>
<dbReference type="OrthoDB" id="1151181at2"/>
<proteinExistence type="predicted"/>
<sequence length="163" mass="18451">MEKELHDAFRKLKQRDVDTFPVKVLSVDKSAGTCKVTDDELEYTDVRLSAVIDGNDKKFYLFPKVGSSVLVSPINEDLKNLYVEAYSEIDGLDLKIDGVHFNIDKDGFLLKKENETLKKLMADLITAIKAMKFTTNNGPTINLVNITDFIALENRFNQFLKGN</sequence>
<evidence type="ECO:0000313" key="1">
    <source>
        <dbReference type="EMBL" id="SEP90601.1"/>
    </source>
</evidence>
<dbReference type="RefSeq" id="WP_091467180.1">
    <property type="nucleotide sequence ID" value="NZ_FOEI01000003.1"/>
</dbReference>
<dbReference type="EMBL" id="FOEI01000003">
    <property type="protein sequence ID" value="SEP90601.1"/>
    <property type="molecule type" value="Genomic_DNA"/>
</dbReference>
<gene>
    <name evidence="1" type="ORF">SAMN05444005_103123</name>
</gene>
<evidence type="ECO:0000313" key="2">
    <source>
        <dbReference type="Proteomes" id="UP000198648"/>
    </source>
</evidence>
<reference evidence="1 2" key="1">
    <citation type="submission" date="2016-10" db="EMBL/GenBank/DDBJ databases">
        <authorList>
            <person name="de Groot N.N."/>
        </authorList>
    </citation>
    <scope>NUCLEOTIDE SEQUENCE [LARGE SCALE GENOMIC DNA]</scope>
    <source>
        <strain evidence="1 2">DSM 27078</strain>
    </source>
</reference>
<organism evidence="1 2">
    <name type="scientific">Flavobacterium urocaniciphilum</name>
    <dbReference type="NCBI Taxonomy" id="1299341"/>
    <lineage>
        <taxon>Bacteria</taxon>
        <taxon>Pseudomonadati</taxon>
        <taxon>Bacteroidota</taxon>
        <taxon>Flavobacteriia</taxon>
        <taxon>Flavobacteriales</taxon>
        <taxon>Flavobacteriaceae</taxon>
        <taxon>Flavobacterium</taxon>
    </lineage>
</organism>